<organism evidence="7 8">
    <name type="scientific">Marvinbryantia formatexigens DSM 14469</name>
    <dbReference type="NCBI Taxonomy" id="478749"/>
    <lineage>
        <taxon>Bacteria</taxon>
        <taxon>Bacillati</taxon>
        <taxon>Bacillota</taxon>
        <taxon>Clostridia</taxon>
        <taxon>Lachnospirales</taxon>
        <taxon>Lachnospiraceae</taxon>
        <taxon>Marvinbryantia</taxon>
    </lineage>
</organism>
<evidence type="ECO:0000256" key="3">
    <source>
        <dbReference type="ARBA" id="ARBA00022729"/>
    </source>
</evidence>
<keyword evidence="5" id="KW-0472">Membrane</keyword>
<reference evidence="7" key="1">
    <citation type="submission" date="2009-07" db="EMBL/GenBank/DDBJ databases">
        <authorList>
            <person name="Weinstock G."/>
            <person name="Sodergren E."/>
            <person name="Clifton S."/>
            <person name="Fulton L."/>
            <person name="Fulton B."/>
            <person name="Courtney L."/>
            <person name="Fronick C."/>
            <person name="Harrison M."/>
            <person name="Strong C."/>
            <person name="Farmer C."/>
            <person name="Delahaunty K."/>
            <person name="Markovic C."/>
            <person name="Hall O."/>
            <person name="Minx P."/>
            <person name="Tomlinson C."/>
            <person name="Mitreva M."/>
            <person name="Nelson J."/>
            <person name="Hou S."/>
            <person name="Wollam A."/>
            <person name="Pepin K.H."/>
            <person name="Johnson M."/>
            <person name="Bhonagiri V."/>
            <person name="Nash W.E."/>
            <person name="Warren W."/>
            <person name="Chinwalla A."/>
            <person name="Mardis E.R."/>
            <person name="Wilson R.K."/>
        </authorList>
    </citation>
    <scope>NUCLEOTIDE SEQUENCE [LARGE SCALE GENOMIC DNA]</scope>
    <source>
        <strain evidence="7">DSM 14469</strain>
    </source>
</reference>
<feature type="domain" description="SpaA-like prealbumin fold" evidence="6">
    <location>
        <begin position="644"/>
        <end position="750"/>
    </location>
</feature>
<feature type="compositionally biased region" description="Polar residues" evidence="4">
    <location>
        <begin position="155"/>
        <end position="171"/>
    </location>
</feature>
<dbReference type="InterPro" id="IPR013783">
    <property type="entry name" value="Ig-like_fold"/>
</dbReference>
<feature type="region of interest" description="Disordered" evidence="4">
    <location>
        <begin position="1"/>
        <end position="33"/>
    </location>
</feature>
<feature type="domain" description="SpaA-like prealbumin fold" evidence="6">
    <location>
        <begin position="857"/>
        <end position="936"/>
    </location>
</feature>
<gene>
    <name evidence="7" type="ORF">BRYFOR_05446</name>
</gene>
<dbReference type="InterPro" id="IPR041033">
    <property type="entry name" value="SpaA_PFL_dom_1"/>
</dbReference>
<feature type="domain" description="SpaA-like prealbumin fold" evidence="6">
    <location>
        <begin position="944"/>
        <end position="1022"/>
    </location>
</feature>
<dbReference type="PANTHER" id="PTHR36108:SF13">
    <property type="entry name" value="COLOSSIN-B-RELATED"/>
    <property type="match status" value="1"/>
</dbReference>
<evidence type="ECO:0000313" key="8">
    <source>
        <dbReference type="Proteomes" id="UP000005561"/>
    </source>
</evidence>
<name>C6LA05_9FIRM</name>
<feature type="compositionally biased region" description="Acidic residues" evidence="4">
    <location>
        <begin position="52"/>
        <end position="65"/>
    </location>
</feature>
<dbReference type="STRING" id="168384.SAMN05660368_02279"/>
<feature type="region of interest" description="Disordered" evidence="4">
    <location>
        <begin position="1036"/>
        <end position="1062"/>
    </location>
</feature>
<evidence type="ECO:0000256" key="5">
    <source>
        <dbReference type="SAM" id="Phobius"/>
    </source>
</evidence>
<comment type="similarity">
    <text evidence="1">Belongs to the serine-aspartate repeat-containing protein (SDr) family.</text>
</comment>
<evidence type="ECO:0000256" key="1">
    <source>
        <dbReference type="ARBA" id="ARBA00007257"/>
    </source>
</evidence>
<dbReference type="Pfam" id="PF17802">
    <property type="entry name" value="SpaA"/>
    <property type="match status" value="6"/>
</dbReference>
<evidence type="ECO:0000256" key="2">
    <source>
        <dbReference type="ARBA" id="ARBA00022525"/>
    </source>
</evidence>
<feature type="compositionally biased region" description="Basic and acidic residues" evidence="4">
    <location>
        <begin position="66"/>
        <end position="75"/>
    </location>
</feature>
<accession>C6LA05</accession>
<evidence type="ECO:0000259" key="6">
    <source>
        <dbReference type="Pfam" id="PF17802"/>
    </source>
</evidence>
<feature type="domain" description="SpaA-like prealbumin fold" evidence="6">
    <location>
        <begin position="411"/>
        <end position="501"/>
    </location>
</feature>
<protein>
    <recommendedName>
        <fullName evidence="6">SpaA-like prealbumin fold domain-containing protein</fullName>
    </recommendedName>
</protein>
<dbReference type="eggNOG" id="COG4932">
    <property type="taxonomic scope" value="Bacteria"/>
</dbReference>
<keyword evidence="5" id="KW-0812">Transmembrane</keyword>
<evidence type="ECO:0000256" key="4">
    <source>
        <dbReference type="SAM" id="MobiDB-lite"/>
    </source>
</evidence>
<dbReference type="AlphaFoldDB" id="C6LA05"/>
<feature type="region of interest" description="Disordered" evidence="4">
    <location>
        <begin position="52"/>
        <end position="75"/>
    </location>
</feature>
<feature type="domain" description="SpaA-like prealbumin fold" evidence="6">
    <location>
        <begin position="770"/>
        <end position="851"/>
    </location>
</feature>
<feature type="compositionally biased region" description="Acidic residues" evidence="4">
    <location>
        <begin position="313"/>
        <end position="403"/>
    </location>
</feature>
<keyword evidence="2" id="KW-0964">Secreted</keyword>
<dbReference type="EMBL" id="ACCL02000002">
    <property type="protein sequence ID" value="EET62411.1"/>
    <property type="molecule type" value="Genomic_DNA"/>
</dbReference>
<sequence length="1107" mass="121224">MGLPVPAADGYGESRAPDMMAGTAEETEAETEDMTYYTVTLPYYDGCSYDFDEERVQETGEEDETAGYRKDNPEEKQDTVLRYRAEEAVEILIKPADGLKLSEAYVRSSEDRGSSHAYTMTDAPENTYRMEFTMPEEDIRLELVFGEKEQEEETQVPSETYQMETDQTGDTLQEPGTEPLQEDADAQGEETDEWTETEQTGQMDAVQTDAVPVETEAETDTDGLPLQGSIVQMSSVTIPYDTWDFDPYSDFRGITYDGDQFSIEFISDNVIYDEAGVYDCIYRVKDNGSGKIWFVLRPVVVSEEGIFIPETVTEVETEPQTETASEPETELQTETVSEPETELQTETVFEPETELQTETVSEPETELQTETVSEPETEPQTEEASEPETEPQTEAESETETQTETEPFMREVKIVKKDLYTGSPLAGAQFRILDGDGKVLLMKDNQNDGELTDTVTTDDKGEILLPEPLEEGRYTLEEVKAPEGYLLSEALEFSVSNDGDEGEQLEVESTGKPQTGSISIHVTDGEGAAAGEGFSFEISVAEDITDPAGIIRTMDTADGTVELRKGTVAAVISTGTDGTAVAENLYPGSYCYTETASADCYAADTELYTVELPGRESASEMRKDVTVVNRKTFFELYKVDVEADGNGDVPLAGVSFCIFTSEGMEEEKAARAEAVIGELQGTGMDNIQHRQELLDELTAMEPGRVCTTDENGRISISDFRHDAVYYFYETAAMPGYNRDTGIYQFEVDALGLVSGNAGYSVKLSGTANLLDIQKTDAAGQNVLAGAALQLEDEAGNLVEAWTSAEEPHRIRGLSAGTYTLSETRAPEGYALAEDITFTLTDSLEIRRIVMKDELLTVSFRKLDESGKTAVAGARLAVLDESGEKLAEWVTDQEAYRLNLPAGSYRLEELEAPEGYAKAETVSFEVKPDKALLEVTMYGRLIQAAVSKQDITDNKELPGARLILRDTEGTEIDEWVSTEEPRVMNLAAGKYVLVEETAPEGYELAEKLEFEVTDSMELQTFVMYDTPKEKKINLTGKTHNETKTTGGSTAAAGGNPAAQGGTATGTAVRAAGAQTGDFNRYLPAVIIILAGAAGLAAAAVLHRKNRKH</sequence>
<proteinExistence type="inferred from homology"/>
<dbReference type="Gene3D" id="2.60.40.10">
    <property type="entry name" value="Immunoglobulins"/>
    <property type="match status" value="6"/>
</dbReference>
<dbReference type="Proteomes" id="UP000005561">
    <property type="component" value="Unassembled WGS sequence"/>
</dbReference>
<feature type="compositionally biased region" description="Acidic residues" evidence="4">
    <location>
        <begin position="180"/>
        <end position="196"/>
    </location>
</feature>
<feature type="compositionally biased region" description="Low complexity" evidence="4">
    <location>
        <begin position="1042"/>
        <end position="1062"/>
    </location>
</feature>
<feature type="transmembrane region" description="Helical" evidence="5">
    <location>
        <begin position="1080"/>
        <end position="1100"/>
    </location>
</feature>
<feature type="region of interest" description="Disordered" evidence="4">
    <location>
        <begin position="148"/>
        <end position="206"/>
    </location>
</feature>
<keyword evidence="5" id="KW-1133">Transmembrane helix</keyword>
<keyword evidence="3" id="KW-0732">Signal</keyword>
<feature type="region of interest" description="Disordered" evidence="4">
    <location>
        <begin position="311"/>
        <end position="409"/>
    </location>
</feature>
<evidence type="ECO:0000313" key="7">
    <source>
        <dbReference type="EMBL" id="EET62411.1"/>
    </source>
</evidence>
<keyword evidence="8" id="KW-1185">Reference proteome</keyword>
<comment type="caution">
    <text evidence="7">The sequence shown here is derived from an EMBL/GenBank/DDBJ whole genome shotgun (WGS) entry which is preliminary data.</text>
</comment>
<feature type="domain" description="SpaA-like prealbumin fold" evidence="6">
    <location>
        <begin position="517"/>
        <end position="613"/>
    </location>
</feature>
<dbReference type="PANTHER" id="PTHR36108">
    <property type="entry name" value="COLOSSIN-B-RELATED"/>
    <property type="match status" value="1"/>
</dbReference>